<dbReference type="EMBL" id="JAMSHJ010000003">
    <property type="protein sequence ID" value="KAI5427631.1"/>
    <property type="molecule type" value="Genomic_DNA"/>
</dbReference>
<dbReference type="GO" id="GO:0008270">
    <property type="term" value="F:zinc ion binding"/>
    <property type="evidence" value="ECO:0007669"/>
    <property type="project" value="InterPro"/>
</dbReference>
<keyword evidence="3" id="KW-1185">Reference proteome</keyword>
<dbReference type="Proteomes" id="UP001058974">
    <property type="component" value="Chromosome 3"/>
</dbReference>
<evidence type="ECO:0000259" key="1">
    <source>
        <dbReference type="SMART" id="SM00575"/>
    </source>
</evidence>
<dbReference type="InterPro" id="IPR006564">
    <property type="entry name" value="Znf_PMZ"/>
</dbReference>
<dbReference type="PANTHER" id="PTHR31973:SF187">
    <property type="entry name" value="MUTATOR TRANSPOSASE MUDRA PROTEIN"/>
    <property type="match status" value="1"/>
</dbReference>
<feature type="domain" description="Zinc finger PMZ-type" evidence="1">
    <location>
        <begin position="132"/>
        <end position="159"/>
    </location>
</feature>
<dbReference type="Gramene" id="Psat03G0287600-T1">
    <property type="protein sequence ID" value="KAI5427631.1"/>
    <property type="gene ID" value="KIW84_032876"/>
</dbReference>
<accession>A0A9D4XUG4</accession>
<dbReference type="AlphaFoldDB" id="A0A9D4XUG4"/>
<name>A0A9D4XUG4_PEA</name>
<dbReference type="SMART" id="SM00575">
    <property type="entry name" value="ZnF_PMZ"/>
    <property type="match status" value="1"/>
</dbReference>
<protein>
    <recommendedName>
        <fullName evidence="1">Zinc finger PMZ-type domain-containing protein</fullName>
    </recommendedName>
</protein>
<evidence type="ECO:0000313" key="2">
    <source>
        <dbReference type="EMBL" id="KAI5427631.1"/>
    </source>
</evidence>
<dbReference type="PANTHER" id="PTHR31973">
    <property type="entry name" value="POLYPROTEIN, PUTATIVE-RELATED"/>
    <property type="match status" value="1"/>
</dbReference>
<comment type="caution">
    <text evidence="2">The sequence shown here is derived from an EMBL/GenBank/DDBJ whole genome shotgun (WGS) entry which is preliminary data.</text>
</comment>
<gene>
    <name evidence="2" type="ORF">KIW84_032876</name>
</gene>
<sequence length="195" mass="23140">MNKLKQVDAKAWIWLMGVPNKCWCKHEIGFYLKYDVLMNNIAGSCNAIILVARDKPILTMCEWIRKYLMNRLATSATKFEKWQHIVMPMPRKRLDNEVFKSGHWIITWYIIEQLHVTHSFNTQEFVVNIAERSSSCNFWELVGIPYRHVVVALSYRKQNPEDFVDECYSRHKYAICYGFFCESYKWPGHVSRSSS</sequence>
<evidence type="ECO:0000313" key="3">
    <source>
        <dbReference type="Proteomes" id="UP001058974"/>
    </source>
</evidence>
<organism evidence="2 3">
    <name type="scientific">Pisum sativum</name>
    <name type="common">Garden pea</name>
    <name type="synonym">Lathyrus oleraceus</name>
    <dbReference type="NCBI Taxonomy" id="3888"/>
    <lineage>
        <taxon>Eukaryota</taxon>
        <taxon>Viridiplantae</taxon>
        <taxon>Streptophyta</taxon>
        <taxon>Embryophyta</taxon>
        <taxon>Tracheophyta</taxon>
        <taxon>Spermatophyta</taxon>
        <taxon>Magnoliopsida</taxon>
        <taxon>eudicotyledons</taxon>
        <taxon>Gunneridae</taxon>
        <taxon>Pentapetalae</taxon>
        <taxon>rosids</taxon>
        <taxon>fabids</taxon>
        <taxon>Fabales</taxon>
        <taxon>Fabaceae</taxon>
        <taxon>Papilionoideae</taxon>
        <taxon>50 kb inversion clade</taxon>
        <taxon>NPAAA clade</taxon>
        <taxon>Hologalegina</taxon>
        <taxon>IRL clade</taxon>
        <taxon>Fabeae</taxon>
        <taxon>Lathyrus</taxon>
    </lineage>
</organism>
<proteinExistence type="predicted"/>
<reference evidence="2 3" key="1">
    <citation type="journal article" date="2022" name="Nat. Genet.">
        <title>Improved pea reference genome and pan-genome highlight genomic features and evolutionary characteristics.</title>
        <authorList>
            <person name="Yang T."/>
            <person name="Liu R."/>
            <person name="Luo Y."/>
            <person name="Hu S."/>
            <person name="Wang D."/>
            <person name="Wang C."/>
            <person name="Pandey M.K."/>
            <person name="Ge S."/>
            <person name="Xu Q."/>
            <person name="Li N."/>
            <person name="Li G."/>
            <person name="Huang Y."/>
            <person name="Saxena R.K."/>
            <person name="Ji Y."/>
            <person name="Li M."/>
            <person name="Yan X."/>
            <person name="He Y."/>
            <person name="Liu Y."/>
            <person name="Wang X."/>
            <person name="Xiang C."/>
            <person name="Varshney R.K."/>
            <person name="Ding H."/>
            <person name="Gao S."/>
            <person name="Zong X."/>
        </authorList>
    </citation>
    <scope>NUCLEOTIDE SEQUENCE [LARGE SCALE GENOMIC DNA]</scope>
    <source>
        <strain evidence="2 3">cv. Zhongwan 6</strain>
    </source>
</reference>